<feature type="transmembrane region" description="Helical" evidence="6">
    <location>
        <begin position="249"/>
        <end position="271"/>
    </location>
</feature>
<feature type="transmembrane region" description="Helical" evidence="6">
    <location>
        <begin position="25"/>
        <end position="51"/>
    </location>
</feature>
<dbReference type="Pfam" id="PF13853">
    <property type="entry name" value="7tm_4"/>
    <property type="match status" value="2"/>
</dbReference>
<keyword evidence="4 6" id="KW-0472">Membrane</keyword>
<evidence type="ECO:0000256" key="1">
    <source>
        <dbReference type="ARBA" id="ARBA00004141"/>
    </source>
</evidence>
<comment type="caution">
    <text evidence="8">The sequence shown here is derived from an EMBL/GenBank/DDBJ whole genome shotgun (WGS) entry which is preliminary data.</text>
</comment>
<evidence type="ECO:0000256" key="5">
    <source>
        <dbReference type="ARBA" id="ARBA00023224"/>
    </source>
</evidence>
<proteinExistence type="predicted"/>
<dbReference type="GO" id="GO:0004930">
    <property type="term" value="F:G protein-coupled receptor activity"/>
    <property type="evidence" value="ECO:0007669"/>
    <property type="project" value="InterPro"/>
</dbReference>
<dbReference type="Proteomes" id="UP000812440">
    <property type="component" value="Unassembled WGS sequence"/>
</dbReference>
<dbReference type="PANTHER" id="PTHR26451">
    <property type="entry name" value="G_PROTEIN_RECEP_F1_2 DOMAIN-CONTAINING PROTEIN"/>
    <property type="match status" value="1"/>
</dbReference>
<evidence type="ECO:0000259" key="7">
    <source>
        <dbReference type="PROSITE" id="PS50262"/>
    </source>
</evidence>
<dbReference type="AlphaFoldDB" id="A0A8T2IHZ0"/>
<dbReference type="Gene3D" id="1.20.1070.10">
    <property type="entry name" value="Rhodopsin 7-helix transmembrane proteins"/>
    <property type="match status" value="2"/>
</dbReference>
<reference evidence="8" key="1">
    <citation type="thesis" date="2020" institute="ProQuest LLC" country="789 East Eisenhower Parkway, Ann Arbor, MI, USA">
        <title>Comparative Genomics and Chromosome Evolution.</title>
        <authorList>
            <person name="Mudd A.B."/>
        </authorList>
    </citation>
    <scope>NUCLEOTIDE SEQUENCE</scope>
    <source>
        <strain evidence="8">Female2</strain>
        <tissue evidence="8">Blood</tissue>
    </source>
</reference>
<protein>
    <recommendedName>
        <fullName evidence="7">G-protein coupled receptors family 1 profile domain-containing protein</fullName>
    </recommendedName>
</protein>
<dbReference type="InterPro" id="IPR000725">
    <property type="entry name" value="Olfact_rcpt"/>
</dbReference>
<feature type="transmembrane region" description="Helical" evidence="6">
    <location>
        <begin position="217"/>
        <end position="237"/>
    </location>
</feature>
<sequence>MLENTTILHPSVLTLNFGELTEKKYLYSVLVLLCFLLVLLFNSTVILTIVLHRRLHEAMYIFIAVLCLNSVYGAIAFFPSLFVNLVSKTQAISYTACIIQVFALHTYGGYNTIMTLTTVYKLIVLAWLFAILPITPYVILTARLSLCGSVIQKIYCDNLSLLKLSCIDTSFFNIYGVILSAAMAGGIPALILVSYIQILRVCLRSSKDFRAKAVQTCTPHLVMISFIMIDVSVESLFSRLPTDLLPYELRTTILVLGYSTSAVLNPLIYGLKIREIRV</sequence>
<dbReference type="SUPFAM" id="SSF81321">
    <property type="entry name" value="Family A G protein-coupled receptor-like"/>
    <property type="match status" value="1"/>
</dbReference>
<dbReference type="PANTHER" id="PTHR26451:SF1005">
    <property type="entry name" value="OLFACTORY RECEPTOR 52D1"/>
    <property type="match status" value="1"/>
</dbReference>
<organism evidence="8 9">
    <name type="scientific">Hymenochirus boettgeri</name>
    <name type="common">Congo dwarf clawed frog</name>
    <dbReference type="NCBI Taxonomy" id="247094"/>
    <lineage>
        <taxon>Eukaryota</taxon>
        <taxon>Metazoa</taxon>
        <taxon>Chordata</taxon>
        <taxon>Craniata</taxon>
        <taxon>Vertebrata</taxon>
        <taxon>Euteleostomi</taxon>
        <taxon>Amphibia</taxon>
        <taxon>Batrachia</taxon>
        <taxon>Anura</taxon>
        <taxon>Pipoidea</taxon>
        <taxon>Pipidae</taxon>
        <taxon>Pipinae</taxon>
        <taxon>Hymenochirus</taxon>
    </lineage>
</organism>
<keyword evidence="3 6" id="KW-1133">Transmembrane helix</keyword>
<keyword evidence="9" id="KW-1185">Reference proteome</keyword>
<comment type="subcellular location">
    <subcellularLocation>
        <location evidence="1">Membrane</location>
        <topology evidence="1">Multi-pass membrane protein</topology>
    </subcellularLocation>
</comment>
<keyword evidence="5" id="KW-0807">Transducer</keyword>
<dbReference type="EMBL" id="JAACNH010000698">
    <property type="protein sequence ID" value="KAG8430690.1"/>
    <property type="molecule type" value="Genomic_DNA"/>
</dbReference>
<feature type="transmembrane region" description="Helical" evidence="6">
    <location>
        <begin position="58"/>
        <end position="79"/>
    </location>
</feature>
<evidence type="ECO:0000256" key="6">
    <source>
        <dbReference type="SAM" id="Phobius"/>
    </source>
</evidence>
<dbReference type="InterPro" id="IPR000276">
    <property type="entry name" value="GPCR_Rhodpsn"/>
</dbReference>
<feature type="transmembrane region" description="Helical" evidence="6">
    <location>
        <begin position="122"/>
        <end position="140"/>
    </location>
</feature>
<name>A0A8T2IHZ0_9PIPI</name>
<dbReference type="InterPro" id="IPR052921">
    <property type="entry name" value="GPCR1_Superfamily_Member"/>
</dbReference>
<dbReference type="PROSITE" id="PS50262">
    <property type="entry name" value="G_PROTEIN_RECEP_F1_2"/>
    <property type="match status" value="1"/>
</dbReference>
<evidence type="ECO:0000313" key="9">
    <source>
        <dbReference type="Proteomes" id="UP000812440"/>
    </source>
</evidence>
<evidence type="ECO:0000256" key="2">
    <source>
        <dbReference type="ARBA" id="ARBA00022692"/>
    </source>
</evidence>
<gene>
    <name evidence="8" type="ORF">GDO86_020130</name>
</gene>
<dbReference type="InterPro" id="IPR017452">
    <property type="entry name" value="GPCR_Rhodpsn_7TM"/>
</dbReference>
<evidence type="ECO:0000256" key="4">
    <source>
        <dbReference type="ARBA" id="ARBA00023136"/>
    </source>
</evidence>
<dbReference type="GO" id="GO:0004984">
    <property type="term" value="F:olfactory receptor activity"/>
    <property type="evidence" value="ECO:0007669"/>
    <property type="project" value="InterPro"/>
</dbReference>
<dbReference type="PRINTS" id="PR00237">
    <property type="entry name" value="GPCRRHODOPSN"/>
</dbReference>
<dbReference type="GO" id="GO:0016020">
    <property type="term" value="C:membrane"/>
    <property type="evidence" value="ECO:0007669"/>
    <property type="project" value="UniProtKB-SubCell"/>
</dbReference>
<dbReference type="GO" id="GO:0005549">
    <property type="term" value="F:odorant binding"/>
    <property type="evidence" value="ECO:0007669"/>
    <property type="project" value="TreeGrafter"/>
</dbReference>
<keyword evidence="2 6" id="KW-0812">Transmembrane</keyword>
<feature type="domain" description="G-protein coupled receptors family 1 profile" evidence="7">
    <location>
        <begin position="1"/>
        <end position="269"/>
    </location>
</feature>
<evidence type="ECO:0000313" key="8">
    <source>
        <dbReference type="EMBL" id="KAG8430690.1"/>
    </source>
</evidence>
<accession>A0A8T2IHZ0</accession>
<feature type="transmembrane region" description="Helical" evidence="6">
    <location>
        <begin position="172"/>
        <end position="196"/>
    </location>
</feature>
<feature type="transmembrane region" description="Helical" evidence="6">
    <location>
        <begin position="91"/>
        <end position="110"/>
    </location>
</feature>
<evidence type="ECO:0000256" key="3">
    <source>
        <dbReference type="ARBA" id="ARBA00022989"/>
    </source>
</evidence>